<evidence type="ECO:0000256" key="3">
    <source>
        <dbReference type="SAM" id="MobiDB-lite"/>
    </source>
</evidence>
<gene>
    <name evidence="4" type="ORF">SAMN05444278_101571</name>
</gene>
<dbReference type="Proteomes" id="UP000184462">
    <property type="component" value="Unassembled WGS sequence"/>
</dbReference>
<dbReference type="OrthoDB" id="9803017at2"/>
<dbReference type="STRING" id="1155689.SAMN05444278_101571"/>
<dbReference type="GO" id="GO:0008168">
    <property type="term" value="F:methyltransferase activity"/>
    <property type="evidence" value="ECO:0007669"/>
    <property type="project" value="UniProtKB-KW"/>
</dbReference>
<dbReference type="CDD" id="cd02440">
    <property type="entry name" value="AdoMet_MTases"/>
    <property type="match status" value="1"/>
</dbReference>
<dbReference type="InterPro" id="IPR002052">
    <property type="entry name" value="DNA_methylase_N6_adenine_CS"/>
</dbReference>
<dbReference type="RefSeq" id="WP_073191719.1">
    <property type="nucleotide sequence ID" value="NZ_FQTW01000001.1"/>
</dbReference>
<evidence type="ECO:0000313" key="5">
    <source>
        <dbReference type="Proteomes" id="UP000184462"/>
    </source>
</evidence>
<dbReference type="PIRSF" id="PIRSF004553">
    <property type="entry name" value="CHP00095"/>
    <property type="match status" value="1"/>
</dbReference>
<reference evidence="4 5" key="1">
    <citation type="submission" date="2016-11" db="EMBL/GenBank/DDBJ databases">
        <authorList>
            <person name="Jaros S."/>
            <person name="Januszkiewicz K."/>
            <person name="Wedrychowicz H."/>
        </authorList>
    </citation>
    <scope>NUCLEOTIDE SEQUENCE [LARGE SCALE GENOMIC DNA]</scope>
    <source>
        <strain evidence="4 5">DSM 25661</strain>
    </source>
</reference>
<dbReference type="GO" id="GO:0003676">
    <property type="term" value="F:nucleic acid binding"/>
    <property type="evidence" value="ECO:0007669"/>
    <property type="project" value="InterPro"/>
</dbReference>
<name>A0A1M4TAJ7_9FLAO</name>
<dbReference type="PANTHER" id="PTHR43542:SF1">
    <property type="entry name" value="METHYLTRANSFERASE"/>
    <property type="match status" value="1"/>
</dbReference>
<organism evidence="4 5">
    <name type="scientific">Psychroflexus salarius</name>
    <dbReference type="NCBI Taxonomy" id="1155689"/>
    <lineage>
        <taxon>Bacteria</taxon>
        <taxon>Pseudomonadati</taxon>
        <taxon>Bacteroidota</taxon>
        <taxon>Flavobacteriia</taxon>
        <taxon>Flavobacteriales</taxon>
        <taxon>Flavobacteriaceae</taxon>
        <taxon>Psychroflexus</taxon>
    </lineage>
</organism>
<dbReference type="GO" id="GO:0031167">
    <property type="term" value="P:rRNA methylation"/>
    <property type="evidence" value="ECO:0007669"/>
    <property type="project" value="InterPro"/>
</dbReference>
<keyword evidence="5" id="KW-1185">Reference proteome</keyword>
<dbReference type="InterPro" id="IPR004398">
    <property type="entry name" value="RNA_MeTrfase_RsmD"/>
</dbReference>
<dbReference type="Pfam" id="PF03602">
    <property type="entry name" value="Cons_hypoth95"/>
    <property type="match status" value="1"/>
</dbReference>
<evidence type="ECO:0000256" key="2">
    <source>
        <dbReference type="ARBA" id="ARBA00022679"/>
    </source>
</evidence>
<protein>
    <submittedName>
        <fullName evidence="4">16S rRNA (Guanine(966)-N(2))-methyltransferase RsmD</fullName>
    </submittedName>
</protein>
<feature type="region of interest" description="Disordered" evidence="3">
    <location>
        <begin position="1"/>
        <end position="20"/>
    </location>
</feature>
<evidence type="ECO:0000256" key="1">
    <source>
        <dbReference type="ARBA" id="ARBA00022603"/>
    </source>
</evidence>
<evidence type="ECO:0000313" key="4">
    <source>
        <dbReference type="EMBL" id="SHE41503.1"/>
    </source>
</evidence>
<dbReference type="PANTHER" id="PTHR43542">
    <property type="entry name" value="METHYLTRANSFERASE"/>
    <property type="match status" value="1"/>
</dbReference>
<dbReference type="AlphaFoldDB" id="A0A1M4TAJ7"/>
<proteinExistence type="predicted"/>
<keyword evidence="2 4" id="KW-0808">Transferase</keyword>
<sequence length="180" mass="20854">MRIISGTHKGRRLSAPKNLPVRPTTDRAKEALFNILMHRFNLSEISLLDLFAGIGSISFEFASRGTQQITSVDKNSKCCHWLSKTSEQLEFECSIVKKDVFEFIEQTPQQFDVIFADPPYDLTKEKLEEIITTIFNRNLLRSDESLLIIEHSKFINLSEHPKFSEERRYGLSTFSFFDLN</sequence>
<keyword evidence="1 4" id="KW-0489">Methyltransferase</keyword>
<dbReference type="InterPro" id="IPR029063">
    <property type="entry name" value="SAM-dependent_MTases_sf"/>
</dbReference>
<accession>A0A1M4TAJ7</accession>
<dbReference type="PROSITE" id="PS00092">
    <property type="entry name" value="N6_MTASE"/>
    <property type="match status" value="1"/>
</dbReference>
<dbReference type="Gene3D" id="3.40.50.150">
    <property type="entry name" value="Vaccinia Virus protein VP39"/>
    <property type="match status" value="1"/>
</dbReference>
<dbReference type="SUPFAM" id="SSF53335">
    <property type="entry name" value="S-adenosyl-L-methionine-dependent methyltransferases"/>
    <property type="match status" value="1"/>
</dbReference>
<dbReference type="EMBL" id="FQTW01000001">
    <property type="protein sequence ID" value="SHE41503.1"/>
    <property type="molecule type" value="Genomic_DNA"/>
</dbReference>